<dbReference type="PANTHER" id="PTHR37722:SF2">
    <property type="entry name" value="OS01G0167700 PROTEIN"/>
    <property type="match status" value="1"/>
</dbReference>
<organism evidence="2 3">
    <name type="scientific">Canna indica</name>
    <name type="common">Indian-shot</name>
    <dbReference type="NCBI Taxonomy" id="4628"/>
    <lineage>
        <taxon>Eukaryota</taxon>
        <taxon>Viridiplantae</taxon>
        <taxon>Streptophyta</taxon>
        <taxon>Embryophyta</taxon>
        <taxon>Tracheophyta</taxon>
        <taxon>Spermatophyta</taxon>
        <taxon>Magnoliopsida</taxon>
        <taxon>Liliopsida</taxon>
        <taxon>Zingiberales</taxon>
        <taxon>Cannaceae</taxon>
        <taxon>Canna</taxon>
    </lineage>
</organism>
<name>A0AAQ3KXE8_9LILI</name>
<evidence type="ECO:0000313" key="2">
    <source>
        <dbReference type="EMBL" id="WOL14768.1"/>
    </source>
</evidence>
<reference evidence="2 3" key="1">
    <citation type="submission" date="2023-10" db="EMBL/GenBank/DDBJ databases">
        <title>Chromosome-scale genome assembly provides insights into flower coloration mechanisms of Canna indica.</title>
        <authorList>
            <person name="Li C."/>
        </authorList>
    </citation>
    <scope>NUCLEOTIDE SEQUENCE [LARGE SCALE GENOMIC DNA]</scope>
    <source>
        <tissue evidence="2">Flower</tissue>
    </source>
</reference>
<dbReference type="Proteomes" id="UP001327560">
    <property type="component" value="Chromosome 7"/>
</dbReference>
<gene>
    <name evidence="2" type="ORF">Cni_G23549</name>
</gene>
<keyword evidence="3" id="KW-1185">Reference proteome</keyword>
<feature type="region of interest" description="Disordered" evidence="1">
    <location>
        <begin position="131"/>
        <end position="151"/>
    </location>
</feature>
<dbReference type="EMBL" id="CP136896">
    <property type="protein sequence ID" value="WOL14768.1"/>
    <property type="molecule type" value="Genomic_DNA"/>
</dbReference>
<evidence type="ECO:0000256" key="1">
    <source>
        <dbReference type="SAM" id="MobiDB-lite"/>
    </source>
</evidence>
<dbReference type="AlphaFoldDB" id="A0AAQ3KXE8"/>
<feature type="region of interest" description="Disordered" evidence="1">
    <location>
        <begin position="610"/>
        <end position="646"/>
    </location>
</feature>
<evidence type="ECO:0000313" key="3">
    <source>
        <dbReference type="Proteomes" id="UP001327560"/>
    </source>
</evidence>
<proteinExistence type="predicted"/>
<dbReference type="PANTHER" id="PTHR37722">
    <property type="entry name" value="OS01G0167700 PROTEIN"/>
    <property type="match status" value="1"/>
</dbReference>
<protein>
    <submittedName>
        <fullName evidence="2">Uncharacterized protein</fullName>
    </submittedName>
</protein>
<feature type="compositionally biased region" description="Polar residues" evidence="1">
    <location>
        <begin position="637"/>
        <end position="646"/>
    </location>
</feature>
<accession>A0AAQ3KXE8</accession>
<sequence>MILAPFRSYIIQTRHCADFGYKTPPKPLFPSTKVPELISERNPRTICEAIAGSLTIELVEEEKIVSKMLQWMGGSRRKVNTLFNQRLCIQITTLVLDLLDDDNKETNCRGRAVPETHVAFSVGGLGKVRMETPAHSPRTQKRSFASPPRVTRHIRNSTNSRSMSYDLGIELNGDLYDVNKIIDRDSAKVFCKRKSTTYEKGNRKNMRFIDSYIYSDVLDDHSDCLGTCDKNFQDNRNELWESSNDLLDNDFPGISDSDAEWEKKSSNSVRASIPSNPNISGIYECSSGDFTIDSSRFGAKQKKKSGNSAKGDPLFNLSALDKECNLSPEKDPSVSNFWSFTQKENLADGISSLSEESCSSTAVREDKNCDFYLESKTSHLDELDMNLMNLKEIKKSYLDELDLSLGVEKYASEEEKGYDLYSHPAKLKESKTSHLDELDMSLMNLKEIKKKYMDELDTSLGAGDYKRTSKQLDPKASYGSKVSCVVQKISDPDCIFSFKEELSSEFTLRRSRSNIHVDHGSSSDFSFKNNISRDLSEGLLPYSFASGDDQNGIQMPESVRQRDVCMDNRELGSTSTKLESKFLSEKSLYSQNDGEISNKTPSECQELNKRINKSSSVHKPNDPPEEAESPRKREVSGIQTYISEKV</sequence>